<feature type="transmembrane region" description="Helical" evidence="6">
    <location>
        <begin position="27"/>
        <end position="45"/>
    </location>
</feature>
<dbReference type="PANTHER" id="PTHR33451">
    <property type="entry name" value="MALATE-2H(+)/NA(+)-LACTATE ANTIPORTER"/>
    <property type="match status" value="1"/>
</dbReference>
<dbReference type="InterPro" id="IPR052180">
    <property type="entry name" value="NhaC_Na-H+_Antiporter"/>
</dbReference>
<feature type="transmembrane region" description="Helical" evidence="6">
    <location>
        <begin position="104"/>
        <end position="128"/>
    </location>
</feature>
<comment type="subcellular location">
    <subcellularLocation>
        <location evidence="1">Membrane</location>
        <topology evidence="1">Multi-pass membrane protein</topology>
    </subcellularLocation>
</comment>
<gene>
    <name evidence="8" type="ORF">ACPOL_3741</name>
</gene>
<dbReference type="PANTHER" id="PTHR33451:SF3">
    <property type="entry name" value="MALATE-2H(+)_NA(+)-LACTATE ANTIPORTER"/>
    <property type="match status" value="1"/>
</dbReference>
<dbReference type="AlphaFoldDB" id="A0A2Z5G1X0"/>
<evidence type="ECO:0000256" key="2">
    <source>
        <dbReference type="ARBA" id="ARBA00022448"/>
    </source>
</evidence>
<feature type="transmembrane region" description="Helical" evidence="6">
    <location>
        <begin position="249"/>
        <end position="267"/>
    </location>
</feature>
<evidence type="ECO:0000313" key="8">
    <source>
        <dbReference type="EMBL" id="AXC13020.1"/>
    </source>
</evidence>
<protein>
    <submittedName>
        <fullName evidence="8">Putative transporter, similarity to citrate transporter</fullName>
    </submittedName>
</protein>
<evidence type="ECO:0000256" key="5">
    <source>
        <dbReference type="ARBA" id="ARBA00023136"/>
    </source>
</evidence>
<organism evidence="8 9">
    <name type="scientific">Acidisarcina polymorpha</name>
    <dbReference type="NCBI Taxonomy" id="2211140"/>
    <lineage>
        <taxon>Bacteria</taxon>
        <taxon>Pseudomonadati</taxon>
        <taxon>Acidobacteriota</taxon>
        <taxon>Terriglobia</taxon>
        <taxon>Terriglobales</taxon>
        <taxon>Acidobacteriaceae</taxon>
        <taxon>Acidisarcina</taxon>
    </lineage>
</organism>
<feature type="transmembrane region" description="Helical" evidence="6">
    <location>
        <begin position="178"/>
        <end position="198"/>
    </location>
</feature>
<keyword evidence="9" id="KW-1185">Reference proteome</keyword>
<keyword evidence="5 6" id="KW-0472">Membrane</keyword>
<sequence>MSLVALWGAVTIAGVLAAILLRRLSPLAALVLIPVLTSLASGFGLRTSGFIISGIQSMASVISMFVFAILFFGVLTDGGMLNPLIHWILRIVGKSPIRIVPGTFLLALLIHLDGSGAVVFLITMPALLPLYDEVGIDRRILACAASLAAGVNFLPWTGPTIRAAASLHVSTISLFRPLLPVQIVGLLFALGICTWLGYREGRRLGRVENGTMIHAPVSTPPRSSVRFAINVALTLVVLAAAVTGKVEPAVCFMVGTVVALIVNVPNAERQRIQIEAHAKAAITMTAILCAAGASPASSKERGCSRPWRLPACISFPPVSELISRSCWRSWPCRLALSSIPTPSTSACFL</sequence>
<dbReference type="GO" id="GO:0016020">
    <property type="term" value="C:membrane"/>
    <property type="evidence" value="ECO:0007669"/>
    <property type="project" value="UniProtKB-SubCell"/>
</dbReference>
<dbReference type="InterPro" id="IPR004680">
    <property type="entry name" value="Cit_transptr-like_dom"/>
</dbReference>
<dbReference type="GO" id="GO:0055085">
    <property type="term" value="P:transmembrane transport"/>
    <property type="evidence" value="ECO:0007669"/>
    <property type="project" value="InterPro"/>
</dbReference>
<dbReference type="EMBL" id="CP030840">
    <property type="protein sequence ID" value="AXC13020.1"/>
    <property type="molecule type" value="Genomic_DNA"/>
</dbReference>
<keyword evidence="2" id="KW-0813">Transport</keyword>
<dbReference type="Proteomes" id="UP000253606">
    <property type="component" value="Chromosome"/>
</dbReference>
<dbReference type="Pfam" id="PF03600">
    <property type="entry name" value="CitMHS"/>
    <property type="match status" value="1"/>
</dbReference>
<reference evidence="8 9" key="1">
    <citation type="journal article" date="2018" name="Front. Microbiol.">
        <title>Hydrolytic Capabilities as a Key to Environmental Success: Chitinolytic and Cellulolytic Acidobacteria From Acidic Sub-arctic Soils and Boreal Peatlands.</title>
        <authorList>
            <person name="Belova S.E."/>
            <person name="Ravin N.V."/>
            <person name="Pankratov T.A."/>
            <person name="Rakitin A.L."/>
            <person name="Ivanova A.A."/>
            <person name="Beletsky A.V."/>
            <person name="Mardanov A.V."/>
            <person name="Sinninghe Damste J.S."/>
            <person name="Dedysh S.N."/>
        </authorList>
    </citation>
    <scope>NUCLEOTIDE SEQUENCE [LARGE SCALE GENOMIC DNA]</scope>
    <source>
        <strain evidence="8 9">SBC82</strain>
    </source>
</reference>
<feature type="domain" description="Citrate transporter-like" evidence="7">
    <location>
        <begin position="21"/>
        <end position="269"/>
    </location>
</feature>
<feature type="transmembrane region" description="Helical" evidence="6">
    <location>
        <begin position="227"/>
        <end position="243"/>
    </location>
</feature>
<accession>A0A2Z5G1X0</accession>
<evidence type="ECO:0000259" key="7">
    <source>
        <dbReference type="Pfam" id="PF03600"/>
    </source>
</evidence>
<keyword evidence="4 6" id="KW-1133">Transmembrane helix</keyword>
<evidence type="ECO:0000256" key="4">
    <source>
        <dbReference type="ARBA" id="ARBA00022989"/>
    </source>
</evidence>
<proteinExistence type="predicted"/>
<evidence type="ECO:0000313" key="9">
    <source>
        <dbReference type="Proteomes" id="UP000253606"/>
    </source>
</evidence>
<keyword evidence="3 6" id="KW-0812">Transmembrane</keyword>
<name>A0A2Z5G1X0_9BACT</name>
<evidence type="ECO:0000256" key="1">
    <source>
        <dbReference type="ARBA" id="ARBA00004141"/>
    </source>
</evidence>
<evidence type="ECO:0000256" key="6">
    <source>
        <dbReference type="SAM" id="Phobius"/>
    </source>
</evidence>
<evidence type="ECO:0000256" key="3">
    <source>
        <dbReference type="ARBA" id="ARBA00022692"/>
    </source>
</evidence>
<dbReference type="KEGG" id="abas:ACPOL_3741"/>